<organism evidence="2 3">
    <name type="scientific">Glaciimonas immobilis</name>
    <dbReference type="NCBI Taxonomy" id="728004"/>
    <lineage>
        <taxon>Bacteria</taxon>
        <taxon>Pseudomonadati</taxon>
        <taxon>Pseudomonadota</taxon>
        <taxon>Betaproteobacteria</taxon>
        <taxon>Burkholderiales</taxon>
        <taxon>Oxalobacteraceae</taxon>
        <taxon>Glaciimonas</taxon>
    </lineage>
</organism>
<gene>
    <name evidence="2" type="ORF">HNR39_000760</name>
</gene>
<evidence type="ECO:0000313" key="3">
    <source>
        <dbReference type="Proteomes" id="UP000571084"/>
    </source>
</evidence>
<accession>A0A840RQS3</accession>
<dbReference type="GO" id="GO:0003677">
    <property type="term" value="F:DNA binding"/>
    <property type="evidence" value="ECO:0007669"/>
    <property type="project" value="InterPro"/>
</dbReference>
<dbReference type="InterPro" id="IPR010982">
    <property type="entry name" value="Lambda_DNA-bd_dom_sf"/>
</dbReference>
<dbReference type="InterPro" id="IPR001387">
    <property type="entry name" value="Cro/C1-type_HTH"/>
</dbReference>
<comment type="caution">
    <text evidence="2">The sequence shown here is derived from an EMBL/GenBank/DDBJ whole genome shotgun (WGS) entry which is preliminary data.</text>
</comment>
<dbReference type="PROSITE" id="PS50943">
    <property type="entry name" value="HTH_CROC1"/>
    <property type="match status" value="1"/>
</dbReference>
<dbReference type="SUPFAM" id="SSF47413">
    <property type="entry name" value="lambda repressor-like DNA-binding domains"/>
    <property type="match status" value="1"/>
</dbReference>
<evidence type="ECO:0000313" key="2">
    <source>
        <dbReference type="EMBL" id="MBB5198950.1"/>
    </source>
</evidence>
<dbReference type="Proteomes" id="UP000571084">
    <property type="component" value="Unassembled WGS sequence"/>
</dbReference>
<feature type="domain" description="HTH cro/C1-type" evidence="1">
    <location>
        <begin position="22"/>
        <end position="63"/>
    </location>
</feature>
<dbReference type="Gene3D" id="1.10.260.40">
    <property type="entry name" value="lambda repressor-like DNA-binding domains"/>
    <property type="match status" value="1"/>
</dbReference>
<dbReference type="InterPro" id="IPR010744">
    <property type="entry name" value="Phage_CI_N"/>
</dbReference>
<dbReference type="RefSeq" id="WP_168053249.1">
    <property type="nucleotide sequence ID" value="NZ_JAAOZT010000002.1"/>
</dbReference>
<name>A0A840RQS3_9BURK</name>
<dbReference type="Pfam" id="PF07022">
    <property type="entry name" value="Phage_CI_repr"/>
    <property type="match status" value="1"/>
</dbReference>
<reference evidence="2 3" key="1">
    <citation type="submission" date="2020-08" db="EMBL/GenBank/DDBJ databases">
        <title>Genomic Encyclopedia of Type Strains, Phase IV (KMG-IV): sequencing the most valuable type-strain genomes for metagenomic binning, comparative biology and taxonomic classification.</title>
        <authorList>
            <person name="Goeker M."/>
        </authorList>
    </citation>
    <scope>NUCLEOTIDE SEQUENCE [LARGE SCALE GENOMIC DNA]</scope>
    <source>
        <strain evidence="2 3">DSM 23240</strain>
    </source>
</reference>
<dbReference type="AlphaFoldDB" id="A0A840RQS3"/>
<sequence>MHIDKYLNAAMKKHGIKTDSNLADYLGVAQNTLSQYRHGKRFIDNEMCMKLALSLDMDSPIDIIMAADADRAEMNGQKSLWEVFSRRTATAASVALLTGVVTLFGTPTPAQASPLLKSVGVDFILCQIEEQD</sequence>
<evidence type="ECO:0000259" key="1">
    <source>
        <dbReference type="PROSITE" id="PS50943"/>
    </source>
</evidence>
<proteinExistence type="predicted"/>
<dbReference type="EMBL" id="JACHHQ010000001">
    <property type="protein sequence ID" value="MBB5198950.1"/>
    <property type="molecule type" value="Genomic_DNA"/>
</dbReference>
<keyword evidence="3" id="KW-1185">Reference proteome</keyword>
<protein>
    <submittedName>
        <fullName evidence="2">Transcriptional regulator with XRE-family HTH domain</fullName>
    </submittedName>
</protein>
<dbReference type="CDD" id="cd00093">
    <property type="entry name" value="HTH_XRE"/>
    <property type="match status" value="1"/>
</dbReference>
<dbReference type="GO" id="GO:0045892">
    <property type="term" value="P:negative regulation of DNA-templated transcription"/>
    <property type="evidence" value="ECO:0007669"/>
    <property type="project" value="InterPro"/>
</dbReference>